<organism evidence="2 3">
    <name type="scientific">Edaphobacter aggregans</name>
    <dbReference type="NCBI Taxonomy" id="570835"/>
    <lineage>
        <taxon>Bacteria</taxon>
        <taxon>Pseudomonadati</taxon>
        <taxon>Acidobacteriota</taxon>
        <taxon>Terriglobia</taxon>
        <taxon>Terriglobales</taxon>
        <taxon>Acidobacteriaceae</taxon>
        <taxon>Edaphobacter</taxon>
    </lineage>
</organism>
<gene>
    <name evidence="2" type="ORF">EDE15_4333</name>
</gene>
<keyword evidence="3" id="KW-1185">Reference proteome</keyword>
<evidence type="ECO:0000259" key="1">
    <source>
        <dbReference type="Pfam" id="PF03551"/>
    </source>
</evidence>
<protein>
    <submittedName>
        <fullName evidence="2">PadR family transcriptional regulator</fullName>
    </submittedName>
</protein>
<dbReference type="Gene3D" id="1.10.10.10">
    <property type="entry name" value="Winged helix-like DNA-binding domain superfamily/Winged helix DNA-binding domain"/>
    <property type="match status" value="1"/>
</dbReference>
<name>A0A428MPC9_9BACT</name>
<dbReference type="InterPro" id="IPR017799">
    <property type="entry name" value="Tscrpt_reg_PadR_acidobac-type"/>
</dbReference>
<dbReference type="AlphaFoldDB" id="A0A428MPC9"/>
<dbReference type="InterPro" id="IPR036388">
    <property type="entry name" value="WH-like_DNA-bd_sf"/>
</dbReference>
<dbReference type="PANTHER" id="PTHR33169">
    <property type="entry name" value="PADR-FAMILY TRANSCRIPTIONAL REGULATOR"/>
    <property type="match status" value="1"/>
</dbReference>
<dbReference type="InterPro" id="IPR005149">
    <property type="entry name" value="Tscrpt_reg_PadR_N"/>
</dbReference>
<dbReference type="Proteomes" id="UP000269669">
    <property type="component" value="Unassembled WGS sequence"/>
</dbReference>
<comment type="caution">
    <text evidence="2">The sequence shown here is derived from an EMBL/GenBank/DDBJ whole genome shotgun (WGS) entry which is preliminary data.</text>
</comment>
<evidence type="ECO:0000313" key="3">
    <source>
        <dbReference type="Proteomes" id="UP000269669"/>
    </source>
</evidence>
<feature type="domain" description="Transcription regulator PadR N-terminal" evidence="1">
    <location>
        <begin position="29"/>
        <end position="102"/>
    </location>
</feature>
<dbReference type="PANTHER" id="PTHR33169:SF14">
    <property type="entry name" value="TRANSCRIPTIONAL REGULATOR RV3488"/>
    <property type="match status" value="1"/>
</dbReference>
<dbReference type="EMBL" id="RSDW01000001">
    <property type="protein sequence ID" value="RSL18732.1"/>
    <property type="molecule type" value="Genomic_DNA"/>
</dbReference>
<evidence type="ECO:0000313" key="2">
    <source>
        <dbReference type="EMBL" id="RSL18732.1"/>
    </source>
</evidence>
<dbReference type="InterPro" id="IPR036390">
    <property type="entry name" value="WH_DNA-bd_sf"/>
</dbReference>
<dbReference type="NCBIfam" id="TIGR03433">
    <property type="entry name" value="padR_acidobact"/>
    <property type="match status" value="1"/>
</dbReference>
<proteinExistence type="predicted"/>
<dbReference type="InterPro" id="IPR052509">
    <property type="entry name" value="Metal_resp_DNA-bind_regulator"/>
</dbReference>
<accession>A0A428MPC9</accession>
<reference evidence="2 3" key="1">
    <citation type="submission" date="2018-12" db="EMBL/GenBank/DDBJ databases">
        <title>Sequencing of bacterial isolates from soil warming experiment in Harvard Forest, Massachusetts, USA.</title>
        <authorList>
            <person name="Deangelis K."/>
        </authorList>
    </citation>
    <scope>NUCLEOTIDE SEQUENCE [LARGE SCALE GENOMIC DNA]</scope>
    <source>
        <strain evidence="2 3">EB153</strain>
    </source>
</reference>
<sequence length="126" mass="14139">MCTLLSQIGEYTFMGKQVDLLQGTLEILILKAVSLGPLHGYGILLRIQQISGGRLEIPQGSFYIALYRIEHKGWIKGEWGESENNRKAKFYQLTPAGSRQLKSEAEKWSQMTDVVNAILSATPEQI</sequence>
<dbReference type="Pfam" id="PF03551">
    <property type="entry name" value="PadR"/>
    <property type="match status" value="1"/>
</dbReference>
<dbReference type="SUPFAM" id="SSF46785">
    <property type="entry name" value="Winged helix' DNA-binding domain"/>
    <property type="match status" value="1"/>
</dbReference>